<sequence>MTSGDNPPLDSEDGEKKQLVEGRKKYDPNFKGPIKNRGCTDVICCVIFGVYMLGMIVIGVVAYVEGDPKRLLYATDSNGKVCGADIPDKPYLYFFDMTKCLTKGASDPLAFVKQGFTCPTPQVCVKECPNFYKAGIDKSIPIKDLVCKPSVNVTAQSDLFKLVQNGDCAPYYIETEEVFYRCIPKVAADALKAIDDLTLKDQDNNRINSTDVKEGQKSISILMNLQNLTMQIADELKAIWIWLLIGFVAAMIISVLYIVLARWITFPLVITTGVGVLGILGYATYYTINRYIELKESGESKEIVWNFATSIDDFRRNETTWLVVGIISAVTLLVLFLIMLFLFHRVRIACALIAEASRAVCSMLSTLFFPILPWIFQLAWFTWFLVVLSFLMSNGTKQYQVSHNDTLYNLTVGDACNHETFESKYPNSKASCLFAKYKENVHLLRMQVYHLFGWLWGWQFLVAFSECCLAGAFASYYWAFKKPKDIPSFPVFSSFGRTLSNHVGSLALGSSIIAIVKLIRIIMEYIFKKLKEAHDNPVARFFICCCRCCLWCLENCLRFLNKNAYIMIAIYGKSYCSSAKEAFSLLLRNPARAIAINGITEFILFIGKLLVTGAIGVASFFWFVQFNALQPDKLKYTIVPILICTLGAYIVATLFFSVYDMGIDTMFLSFLEDMERHDGSPEKPYFMTKSLKNIMDKRNRPPPKREEEEVAM</sequence>
<feature type="transmembrane region" description="Helical" evidence="7">
    <location>
        <begin position="266"/>
        <end position="288"/>
    </location>
</feature>
<keyword evidence="9" id="KW-1185">Reference proteome</keyword>
<accession>A0A7M5X7J9</accession>
<evidence type="ECO:0000313" key="8">
    <source>
        <dbReference type="EnsemblMetazoa" id="CLYHEMP019078.1"/>
    </source>
</evidence>
<dbReference type="RefSeq" id="XP_066928594.1">
    <property type="nucleotide sequence ID" value="XM_067072493.1"/>
</dbReference>
<evidence type="ECO:0000256" key="2">
    <source>
        <dbReference type="ARBA" id="ARBA00007168"/>
    </source>
</evidence>
<dbReference type="PANTHER" id="PTHR12385:SF14">
    <property type="entry name" value="CHOLINE TRANSPORTER-LIKE 2"/>
    <property type="match status" value="1"/>
</dbReference>
<feature type="transmembrane region" description="Helical" evidence="7">
    <location>
        <begin position="374"/>
        <end position="392"/>
    </location>
</feature>
<keyword evidence="6" id="KW-0325">Glycoprotein</keyword>
<feature type="transmembrane region" description="Helical" evidence="7">
    <location>
        <begin position="239"/>
        <end position="259"/>
    </location>
</feature>
<evidence type="ECO:0000256" key="3">
    <source>
        <dbReference type="ARBA" id="ARBA00022692"/>
    </source>
</evidence>
<dbReference type="GeneID" id="136816060"/>
<feature type="transmembrane region" description="Helical" evidence="7">
    <location>
        <begin position="602"/>
        <end position="624"/>
    </location>
</feature>
<dbReference type="EnsemblMetazoa" id="CLYHEMT019078.1">
    <property type="protein sequence ID" value="CLYHEMP019078.1"/>
    <property type="gene ID" value="CLYHEMG019078"/>
</dbReference>
<dbReference type="OrthoDB" id="420519at2759"/>
<organism evidence="8 9">
    <name type="scientific">Clytia hemisphaerica</name>
    <dbReference type="NCBI Taxonomy" id="252671"/>
    <lineage>
        <taxon>Eukaryota</taxon>
        <taxon>Metazoa</taxon>
        <taxon>Cnidaria</taxon>
        <taxon>Hydrozoa</taxon>
        <taxon>Hydroidolina</taxon>
        <taxon>Leptothecata</taxon>
        <taxon>Obeliida</taxon>
        <taxon>Clytiidae</taxon>
        <taxon>Clytia</taxon>
    </lineage>
</organism>
<feature type="transmembrane region" description="Helical" evidence="7">
    <location>
        <begin position="42"/>
        <end position="64"/>
    </location>
</feature>
<evidence type="ECO:0000256" key="6">
    <source>
        <dbReference type="ARBA" id="ARBA00023180"/>
    </source>
</evidence>
<dbReference type="Proteomes" id="UP000594262">
    <property type="component" value="Unplaced"/>
</dbReference>
<comment type="function">
    <text evidence="7">Choline transporter.</text>
</comment>
<evidence type="ECO:0000256" key="7">
    <source>
        <dbReference type="RuleBase" id="RU368066"/>
    </source>
</evidence>
<evidence type="ECO:0000256" key="1">
    <source>
        <dbReference type="ARBA" id="ARBA00004141"/>
    </source>
</evidence>
<feature type="transmembrane region" description="Helical" evidence="7">
    <location>
        <begin position="321"/>
        <end position="343"/>
    </location>
</feature>
<dbReference type="GO" id="GO:0005886">
    <property type="term" value="C:plasma membrane"/>
    <property type="evidence" value="ECO:0007669"/>
    <property type="project" value="UniProtKB-SubCell"/>
</dbReference>
<dbReference type="AlphaFoldDB" id="A0A7M5X7J9"/>
<evidence type="ECO:0000256" key="4">
    <source>
        <dbReference type="ARBA" id="ARBA00022989"/>
    </source>
</evidence>
<keyword evidence="5 7" id="KW-0472">Membrane</keyword>
<dbReference type="InterPro" id="IPR007603">
    <property type="entry name" value="Choline_transptr-like"/>
</dbReference>
<reference evidence="8" key="1">
    <citation type="submission" date="2021-01" db="UniProtKB">
        <authorList>
            <consortium name="EnsemblMetazoa"/>
        </authorList>
    </citation>
    <scope>IDENTIFICATION</scope>
</reference>
<dbReference type="Pfam" id="PF04515">
    <property type="entry name" value="Choline_transpo"/>
    <property type="match status" value="1"/>
</dbReference>
<feature type="transmembrane region" description="Helical" evidence="7">
    <location>
        <begin position="455"/>
        <end position="479"/>
    </location>
</feature>
<evidence type="ECO:0000313" key="9">
    <source>
        <dbReference type="Proteomes" id="UP000594262"/>
    </source>
</evidence>
<comment type="similarity">
    <text evidence="2 7">Belongs to the CTL (choline transporter-like) family.</text>
</comment>
<name>A0A7M5X7J9_9CNID</name>
<feature type="transmembrane region" description="Helical" evidence="7">
    <location>
        <begin position="499"/>
        <end position="519"/>
    </location>
</feature>
<proteinExistence type="inferred from homology"/>
<keyword evidence="3 7" id="KW-0812">Transmembrane</keyword>
<dbReference type="PANTHER" id="PTHR12385">
    <property type="entry name" value="CHOLINE TRANSPORTER-LIKE (SLC FAMILY 44)"/>
    <property type="match status" value="1"/>
</dbReference>
<keyword evidence="4 7" id="KW-1133">Transmembrane helix</keyword>
<evidence type="ECO:0000256" key="5">
    <source>
        <dbReference type="ARBA" id="ARBA00023136"/>
    </source>
</evidence>
<feature type="transmembrane region" description="Helical" evidence="7">
    <location>
        <begin position="636"/>
        <end position="659"/>
    </location>
</feature>
<comment type="subcellular location">
    <subcellularLocation>
        <location evidence="7">Cell membrane</location>
        <topology evidence="7">Multi-pass membrane protein</topology>
    </subcellularLocation>
    <subcellularLocation>
        <location evidence="1">Membrane</location>
        <topology evidence="1">Multi-pass membrane protein</topology>
    </subcellularLocation>
</comment>
<protein>
    <recommendedName>
        <fullName evidence="7">Choline transporter-like protein</fullName>
    </recommendedName>
</protein>
<dbReference type="GO" id="GO:0022857">
    <property type="term" value="F:transmembrane transporter activity"/>
    <property type="evidence" value="ECO:0007669"/>
    <property type="project" value="UniProtKB-UniRule"/>
</dbReference>